<reference evidence="1" key="2">
    <citation type="journal article" date="2014" name="BMC Genomics">
        <title>A genomic perspective to assessing quality of mass-reared SIT flies used in Mediterranean fruit fly (Ceratitis capitata) eradication in California.</title>
        <authorList>
            <person name="Calla B."/>
            <person name="Hall B."/>
            <person name="Hou S."/>
            <person name="Geib S.M."/>
        </authorList>
    </citation>
    <scope>NUCLEOTIDE SEQUENCE</scope>
</reference>
<organism evidence="1">
    <name type="scientific">Ceratitis capitata</name>
    <name type="common">Mediterranean fruit fly</name>
    <name type="synonym">Tephritis capitata</name>
    <dbReference type="NCBI Taxonomy" id="7213"/>
    <lineage>
        <taxon>Eukaryota</taxon>
        <taxon>Metazoa</taxon>
        <taxon>Ecdysozoa</taxon>
        <taxon>Arthropoda</taxon>
        <taxon>Hexapoda</taxon>
        <taxon>Insecta</taxon>
        <taxon>Pterygota</taxon>
        <taxon>Neoptera</taxon>
        <taxon>Endopterygota</taxon>
        <taxon>Diptera</taxon>
        <taxon>Brachycera</taxon>
        <taxon>Muscomorpha</taxon>
        <taxon>Tephritoidea</taxon>
        <taxon>Tephritidae</taxon>
        <taxon>Ceratitis</taxon>
        <taxon>Ceratitis</taxon>
    </lineage>
</organism>
<protein>
    <submittedName>
        <fullName evidence="1">Uncharacterized protein</fullName>
    </submittedName>
</protein>
<evidence type="ECO:0000313" key="1">
    <source>
        <dbReference type="EMBL" id="JAB88295.1"/>
    </source>
</evidence>
<dbReference type="EMBL" id="GAMC01018259">
    <property type="protein sequence ID" value="JAB88296.1"/>
    <property type="molecule type" value="mRNA"/>
</dbReference>
<name>W8AID9_CERCA</name>
<dbReference type="AlphaFoldDB" id="W8AID9"/>
<accession>W8AID9</accession>
<sequence>MPPETNTTNKPTRLPRDVLSMHQSARSSFMITYILAGSNVTTSSNFRNENRDKSKKLQLISQHYSCKKAQRAKHQYMDLNQCSCDDCFASHQKQITHSFNFNQPLDNYDDFKVANLQLAQPVW</sequence>
<reference evidence="1" key="1">
    <citation type="submission" date="2013-07" db="EMBL/GenBank/DDBJ databases">
        <authorList>
            <person name="Geib S."/>
        </authorList>
    </citation>
    <scope>NUCLEOTIDE SEQUENCE</scope>
</reference>
<dbReference type="EMBL" id="GAMC01018260">
    <property type="protein sequence ID" value="JAB88295.1"/>
    <property type="molecule type" value="mRNA"/>
</dbReference>
<proteinExistence type="evidence at transcript level"/>